<evidence type="ECO:0000313" key="5">
    <source>
        <dbReference type="EMBL" id="MDF0594344.1"/>
    </source>
</evidence>
<organism evidence="5 6">
    <name type="scientific">Candidatus Methanocrinis alkalitolerans</name>
    <dbReference type="NCBI Taxonomy" id="3033395"/>
    <lineage>
        <taxon>Archaea</taxon>
        <taxon>Methanobacteriati</taxon>
        <taxon>Methanobacteriota</taxon>
        <taxon>Stenosarchaea group</taxon>
        <taxon>Methanomicrobia</taxon>
        <taxon>Methanotrichales</taxon>
        <taxon>Methanotrichaceae</taxon>
        <taxon>Methanocrinis</taxon>
    </lineage>
</organism>
<keyword evidence="1 3" id="KW-0129">CBS domain</keyword>
<name>A0ABT5XHZ7_9EURY</name>
<dbReference type="Gene3D" id="3.10.580.10">
    <property type="entry name" value="CBS-domain"/>
    <property type="match status" value="1"/>
</dbReference>
<evidence type="ECO:0000259" key="4">
    <source>
        <dbReference type="PROSITE" id="PS51371"/>
    </source>
</evidence>
<evidence type="ECO:0000313" key="6">
    <source>
        <dbReference type="Proteomes" id="UP001215956"/>
    </source>
</evidence>
<dbReference type="SMART" id="SM00116">
    <property type="entry name" value="CBS"/>
    <property type="match status" value="2"/>
</dbReference>
<feature type="domain" description="CBS" evidence="4">
    <location>
        <begin position="75"/>
        <end position="138"/>
    </location>
</feature>
<evidence type="ECO:0000256" key="2">
    <source>
        <dbReference type="ARBA" id="ARBA00023167"/>
    </source>
</evidence>
<feature type="domain" description="CBS" evidence="4">
    <location>
        <begin position="7"/>
        <end position="67"/>
    </location>
</feature>
<dbReference type="InterPro" id="IPR046342">
    <property type="entry name" value="CBS_dom_sf"/>
</dbReference>
<dbReference type="InterPro" id="IPR051257">
    <property type="entry name" value="Diverse_CBS-Domain"/>
</dbReference>
<keyword evidence="2" id="KW-0028">Amino-acid biosynthesis</keyword>
<dbReference type="Pfam" id="PF00571">
    <property type="entry name" value="CBS"/>
    <property type="match status" value="2"/>
</dbReference>
<dbReference type="InterPro" id="IPR000644">
    <property type="entry name" value="CBS_dom"/>
</dbReference>
<dbReference type="EMBL" id="JARFPL010000070">
    <property type="protein sequence ID" value="MDF0594344.1"/>
    <property type="molecule type" value="Genomic_DNA"/>
</dbReference>
<keyword evidence="2" id="KW-0486">Methionine biosynthesis</keyword>
<accession>A0ABT5XHZ7</accession>
<evidence type="ECO:0000256" key="3">
    <source>
        <dbReference type="PROSITE-ProRule" id="PRU00703"/>
    </source>
</evidence>
<reference evidence="5 6" key="1">
    <citation type="submission" date="2023-03" db="EMBL/GenBank/DDBJ databases">
        <title>Whole genome sequencing of Methanotrichaceae archaeon M04Ac.</title>
        <authorList>
            <person name="Khomyakova M.A."/>
            <person name="Merkel A.Y."/>
            <person name="Slobodkin A.I."/>
        </authorList>
    </citation>
    <scope>NUCLEOTIDE SEQUENCE [LARGE SCALE GENOMIC DNA]</scope>
    <source>
        <strain evidence="5 6">M04Ac</strain>
    </source>
</reference>
<dbReference type="RefSeq" id="WP_316970036.1">
    <property type="nucleotide sequence ID" value="NZ_JARFPL010000070.1"/>
</dbReference>
<dbReference type="PANTHER" id="PTHR43080:SF2">
    <property type="entry name" value="CBS DOMAIN-CONTAINING PROTEIN"/>
    <property type="match status" value="1"/>
</dbReference>
<sequence>MKVEEKMTKTLAFVDVSATAEEAAKKMQSEKVGTVLVSDNEMLGVLKGLVTDRQIVTKVVAAGKNPSEVKVADFMTKDPATISPDADIHEAGKIMGEYGYRRLPVVQEGEPVGIISIADLAEHAKTCNLCTQNIMNELQRP</sequence>
<proteinExistence type="predicted"/>
<dbReference type="Proteomes" id="UP001215956">
    <property type="component" value="Unassembled WGS sequence"/>
</dbReference>
<dbReference type="SUPFAM" id="SSF54631">
    <property type="entry name" value="CBS-domain pair"/>
    <property type="match status" value="1"/>
</dbReference>
<evidence type="ECO:0000256" key="1">
    <source>
        <dbReference type="ARBA" id="ARBA00023122"/>
    </source>
</evidence>
<protein>
    <submittedName>
        <fullName evidence="5">CBS domain-containing protein</fullName>
    </submittedName>
</protein>
<dbReference type="PANTHER" id="PTHR43080">
    <property type="entry name" value="CBS DOMAIN-CONTAINING PROTEIN CBSX3, MITOCHONDRIAL"/>
    <property type="match status" value="1"/>
</dbReference>
<keyword evidence="6" id="KW-1185">Reference proteome</keyword>
<gene>
    <name evidence="5" type="ORF">P0O24_12240</name>
</gene>
<dbReference type="PROSITE" id="PS51371">
    <property type="entry name" value="CBS"/>
    <property type="match status" value="2"/>
</dbReference>
<comment type="caution">
    <text evidence="5">The sequence shown here is derived from an EMBL/GenBank/DDBJ whole genome shotgun (WGS) entry which is preliminary data.</text>
</comment>